<evidence type="ECO:0000313" key="2">
    <source>
        <dbReference type="EMBL" id="MBU3806439.1"/>
    </source>
</evidence>
<comment type="caution">
    <text evidence="2">The sequence shown here is derived from an EMBL/GenBank/DDBJ whole genome shotgun (WGS) entry which is preliminary data.</text>
</comment>
<gene>
    <name evidence="2" type="ORF">H9882_06050</name>
</gene>
<reference evidence="2" key="1">
    <citation type="journal article" date="2021" name="PeerJ">
        <title>Extensive microbial diversity within the chicken gut microbiome revealed by metagenomics and culture.</title>
        <authorList>
            <person name="Gilroy R."/>
            <person name="Ravi A."/>
            <person name="Getino M."/>
            <person name="Pursley I."/>
            <person name="Horton D.L."/>
            <person name="Alikhan N.F."/>
            <person name="Baker D."/>
            <person name="Gharbi K."/>
            <person name="Hall N."/>
            <person name="Watson M."/>
            <person name="Adriaenssens E.M."/>
            <person name="Foster-Nyarko E."/>
            <person name="Jarju S."/>
            <person name="Secka A."/>
            <person name="Antonio M."/>
            <person name="Oren A."/>
            <person name="Chaudhuri R.R."/>
            <person name="La Ragione R."/>
            <person name="Hildebrand F."/>
            <person name="Pallen M.J."/>
        </authorList>
    </citation>
    <scope>NUCLEOTIDE SEQUENCE</scope>
    <source>
        <strain evidence="2">B5_2728</strain>
    </source>
</reference>
<proteinExistence type="predicted"/>
<keyword evidence="1" id="KW-0732">Signal</keyword>
<dbReference type="Proteomes" id="UP000713596">
    <property type="component" value="Unassembled WGS sequence"/>
</dbReference>
<dbReference type="AlphaFoldDB" id="A0A948WRF5"/>
<name>A0A948WRF5_9FIRM</name>
<evidence type="ECO:0000313" key="3">
    <source>
        <dbReference type="Proteomes" id="UP000713596"/>
    </source>
</evidence>
<organism evidence="2 3">
    <name type="scientific">Candidatus Allofournierella pullistercoris</name>
    <dbReference type="NCBI Taxonomy" id="2838597"/>
    <lineage>
        <taxon>Bacteria</taxon>
        <taxon>Bacillati</taxon>
        <taxon>Bacillota</taxon>
        <taxon>Clostridia</taxon>
        <taxon>Eubacteriales</taxon>
        <taxon>Oscillospiraceae</taxon>
        <taxon>Allofournierella</taxon>
    </lineage>
</organism>
<evidence type="ECO:0000256" key="1">
    <source>
        <dbReference type="SAM" id="SignalP"/>
    </source>
</evidence>
<sequence>MKSFPLSCLISLLALAAGLLTACSPNLNQTAKEWNGADARTLATVCAALEWDIRDGEVSRLISEDVLATREYNSDSEWGLGRPQTYGDMAEFVDTYYSNIQIRESVYNSFGEVALLVSYRSPNASFYYITGTFDEAKNQFTSFDFYSGMDTFP</sequence>
<dbReference type="PROSITE" id="PS51257">
    <property type="entry name" value="PROKAR_LIPOPROTEIN"/>
    <property type="match status" value="1"/>
</dbReference>
<feature type="chain" id="PRO_5039480151" description="DUF4019 domain-containing protein" evidence="1">
    <location>
        <begin position="17"/>
        <end position="153"/>
    </location>
</feature>
<evidence type="ECO:0008006" key="4">
    <source>
        <dbReference type="Google" id="ProtNLM"/>
    </source>
</evidence>
<dbReference type="EMBL" id="JAHLFP010000049">
    <property type="protein sequence ID" value="MBU3806439.1"/>
    <property type="molecule type" value="Genomic_DNA"/>
</dbReference>
<accession>A0A948WRF5</accession>
<feature type="signal peptide" evidence="1">
    <location>
        <begin position="1"/>
        <end position="16"/>
    </location>
</feature>
<protein>
    <recommendedName>
        <fullName evidence="4">DUF4019 domain-containing protein</fullName>
    </recommendedName>
</protein>
<reference evidence="2" key="2">
    <citation type="submission" date="2021-04" db="EMBL/GenBank/DDBJ databases">
        <authorList>
            <person name="Gilroy R."/>
        </authorList>
    </citation>
    <scope>NUCLEOTIDE SEQUENCE</scope>
    <source>
        <strain evidence="2">B5_2728</strain>
    </source>
</reference>